<dbReference type="FunFam" id="3.40.50.300:FF:000608">
    <property type="entry name" value="Mov10 RISC complex RNA helicase"/>
    <property type="match status" value="1"/>
</dbReference>
<organism evidence="16 17">
    <name type="scientific">Gryllus longicercus</name>
    <dbReference type="NCBI Taxonomy" id="2509291"/>
    <lineage>
        <taxon>Eukaryota</taxon>
        <taxon>Metazoa</taxon>
        <taxon>Ecdysozoa</taxon>
        <taxon>Arthropoda</taxon>
        <taxon>Hexapoda</taxon>
        <taxon>Insecta</taxon>
        <taxon>Pterygota</taxon>
        <taxon>Neoptera</taxon>
        <taxon>Polyneoptera</taxon>
        <taxon>Orthoptera</taxon>
        <taxon>Ensifera</taxon>
        <taxon>Gryllidea</taxon>
        <taxon>Grylloidea</taxon>
        <taxon>Gryllidae</taxon>
        <taxon>Gryllinae</taxon>
        <taxon>Gryllus</taxon>
    </lineage>
</organism>
<dbReference type="GO" id="GO:0031047">
    <property type="term" value="P:regulatory ncRNA-mediated gene silencing"/>
    <property type="evidence" value="ECO:0007669"/>
    <property type="project" value="UniProtKB-KW"/>
</dbReference>
<comment type="caution">
    <text evidence="16">The sequence shown here is derived from an EMBL/GenBank/DDBJ whole genome shotgun (WGS) entry which is preliminary data.</text>
</comment>
<dbReference type="InterPro" id="IPR049080">
    <property type="entry name" value="MOV-10-like_beta-barrel"/>
</dbReference>
<dbReference type="Gene3D" id="3.40.50.300">
    <property type="entry name" value="P-loop containing nucleotide triphosphate hydrolases"/>
    <property type="match status" value="2"/>
</dbReference>
<dbReference type="InterPro" id="IPR027417">
    <property type="entry name" value="P-loop_NTPase"/>
</dbReference>
<evidence type="ECO:0000256" key="1">
    <source>
        <dbReference type="ARBA" id="ARBA00004331"/>
    </source>
</evidence>
<comment type="subcellular location">
    <subcellularLocation>
        <location evidence="1">Cytoplasm</location>
        <location evidence="1">Cytoplasmic ribonucleoprotein granule</location>
    </subcellularLocation>
</comment>
<dbReference type="SUPFAM" id="SSF52540">
    <property type="entry name" value="P-loop containing nucleoside triphosphate hydrolases"/>
    <property type="match status" value="1"/>
</dbReference>
<evidence type="ECO:0000256" key="3">
    <source>
        <dbReference type="ARBA" id="ARBA00012552"/>
    </source>
</evidence>
<dbReference type="PANTHER" id="PTHR45418">
    <property type="entry name" value="CANCER/TESTIS ANTIGEN 55"/>
    <property type="match status" value="1"/>
</dbReference>
<feature type="domain" description="DNA2/NAM7 helicase-like C-terminal" evidence="13">
    <location>
        <begin position="683"/>
        <end position="897"/>
    </location>
</feature>
<dbReference type="GO" id="GO:0003723">
    <property type="term" value="F:RNA binding"/>
    <property type="evidence" value="ECO:0007669"/>
    <property type="project" value="UniProtKB-KW"/>
</dbReference>
<sequence length="947" mass="109089">MPTSRRRPVARVNQKELRGFRDNTNPLWCGACNILCESKISFQQHRQTAIHEYNYAVFTFEKHRNRKIQNRHKVIVRTKCKNEWIDPDRTGTIQTQILPSVETFDYKFELVNQGDIPIELRSIVLLHPYPVFLVTDEHEVYSKGNRVRIQPACCYNVQVKFTNHGRGTYGVPVSFKFIRTKDGEEKDFDIVRVIVVKVRSNEFPEMEVEESPFRGDVWTNVKYRIEGVTDRGKPLKFDTPFEIPEQYYQLLEHWLLPWDGITRDDMNLLTTVLDIALKGYENLDLENYEFIMHMLLYLEEFDALLHVNRYNMRGVALHPSITPGRLELKVPGLAEKRPSLLKRDLIYCRVRQEDGRTEEVEYEGQIVDVLDESIIISHFNPEFYHRFFSGNLQLDVRFSFSRYPISVMHCAVHNIVVKKMDFIIFPDNVKCASSLLKNDVKLEFVSKEVESNREQRQAVINIVKGVCRPAPYIIFGPPGTGKTITIVESILQIRKVFPQSRILVCAPSNAACDHVATRLVPHFKSTELLRFHSSNREWGTVPEILHKYSNRNENTYYSPTPNDLLKYRVVVCTLISANKLGAKATEPGQFCLQKVVFTHIFIDECGQAPEPEALVPIGVALSRFTEHSPSGMVVLAGDPCQLGPVCNSKRSENIAIGIFNEDEVIPETDAVTKLNRRMGLGISLLERLMVTCSLYQKGADGTYDNRYITKLLKNFRSHPDIIDLPNKLFYSGELIPACSDVVRLDPVRRKILPNGKAKQSCAVIFHGVIGQEKREGRSPSYFNLYETDQVMNYMHLLLRTIKDIKVEPSDIGIIAPYIRQVYKIKHALKQQKWDEVEVGTTETFQGREKRVMIISTVRSNRNLLDYDYRFRLGFVADPKRFNVAVTRAQSLLIVIGNPYQLVNDANWKKLIEFCNNNGSYLGSSFKPRNDQWRDHVVGVVNDLSIKD</sequence>
<dbReference type="GO" id="GO:0036464">
    <property type="term" value="C:cytoplasmic ribonucleoprotein granule"/>
    <property type="evidence" value="ECO:0007669"/>
    <property type="project" value="UniProtKB-SubCell"/>
</dbReference>
<keyword evidence="9" id="KW-0694">RNA-binding</keyword>
<evidence type="ECO:0000259" key="14">
    <source>
        <dbReference type="Pfam" id="PF21633"/>
    </source>
</evidence>
<feature type="domain" description="Helicase MOV-10-like beta-barrel" evidence="15">
    <location>
        <begin position="310"/>
        <end position="398"/>
    </location>
</feature>
<dbReference type="Pfam" id="PF13087">
    <property type="entry name" value="AAA_12"/>
    <property type="match status" value="1"/>
</dbReference>
<protein>
    <recommendedName>
        <fullName evidence="3">RNA helicase</fullName>
        <ecNumber evidence="3">3.6.4.13</ecNumber>
    </recommendedName>
</protein>
<evidence type="ECO:0000259" key="12">
    <source>
        <dbReference type="Pfam" id="PF13086"/>
    </source>
</evidence>
<evidence type="ECO:0000256" key="4">
    <source>
        <dbReference type="ARBA" id="ARBA00022490"/>
    </source>
</evidence>
<keyword evidence="7" id="KW-0347">Helicase</keyword>
<evidence type="ECO:0000256" key="10">
    <source>
        <dbReference type="ARBA" id="ARBA00023158"/>
    </source>
</evidence>
<evidence type="ECO:0000256" key="5">
    <source>
        <dbReference type="ARBA" id="ARBA00022741"/>
    </source>
</evidence>
<dbReference type="GO" id="GO:0005524">
    <property type="term" value="F:ATP binding"/>
    <property type="evidence" value="ECO:0007669"/>
    <property type="project" value="UniProtKB-KW"/>
</dbReference>
<dbReference type="EC" id="3.6.4.13" evidence="3"/>
<keyword evidence="17" id="KW-1185">Reference proteome</keyword>
<evidence type="ECO:0000256" key="7">
    <source>
        <dbReference type="ARBA" id="ARBA00022806"/>
    </source>
</evidence>
<feature type="domain" description="Helicase MOV-10 Ig-like" evidence="14">
    <location>
        <begin position="68"/>
        <end position="196"/>
    </location>
</feature>
<dbReference type="InterPro" id="IPR041677">
    <property type="entry name" value="DNA2/NAM7_AAA_11"/>
</dbReference>
<keyword evidence="4" id="KW-0963">Cytoplasm</keyword>
<feature type="domain" description="DNA2/NAM7 helicase helicase" evidence="12">
    <location>
        <begin position="548"/>
        <end position="649"/>
    </location>
</feature>
<evidence type="ECO:0000256" key="9">
    <source>
        <dbReference type="ARBA" id="ARBA00022884"/>
    </source>
</evidence>
<keyword evidence="6" id="KW-0378">Hydrolase</keyword>
<reference evidence="16 17" key="1">
    <citation type="submission" date="2024-03" db="EMBL/GenBank/DDBJ databases">
        <title>The genome assembly and annotation of the cricket Gryllus longicercus Weissman &amp; Gray.</title>
        <authorList>
            <person name="Szrajer S."/>
            <person name="Gray D."/>
            <person name="Ylla G."/>
        </authorList>
    </citation>
    <scope>NUCLEOTIDE SEQUENCE [LARGE SCALE GENOMIC DNA]</scope>
    <source>
        <strain evidence="16">DAG 2021-001</strain>
        <tissue evidence="16">Whole body minus gut</tissue>
    </source>
</reference>
<dbReference type="Pfam" id="PF21634">
    <property type="entry name" value="MOV-10_beta-barrel"/>
    <property type="match status" value="1"/>
</dbReference>
<evidence type="ECO:0000256" key="8">
    <source>
        <dbReference type="ARBA" id="ARBA00022840"/>
    </source>
</evidence>
<evidence type="ECO:0000259" key="13">
    <source>
        <dbReference type="Pfam" id="PF13087"/>
    </source>
</evidence>
<comment type="catalytic activity">
    <reaction evidence="11">
        <text>ATP + H2O = ADP + phosphate + H(+)</text>
        <dbReference type="Rhea" id="RHEA:13065"/>
        <dbReference type="ChEBI" id="CHEBI:15377"/>
        <dbReference type="ChEBI" id="CHEBI:15378"/>
        <dbReference type="ChEBI" id="CHEBI:30616"/>
        <dbReference type="ChEBI" id="CHEBI:43474"/>
        <dbReference type="ChEBI" id="CHEBI:456216"/>
        <dbReference type="EC" id="3.6.4.13"/>
    </reaction>
</comment>
<gene>
    <name evidence="16" type="ORF">R5R35_000605</name>
</gene>
<dbReference type="CDD" id="cd18038">
    <property type="entry name" value="DEXXQc_Helz-like"/>
    <property type="match status" value="1"/>
</dbReference>
<evidence type="ECO:0000259" key="15">
    <source>
        <dbReference type="Pfam" id="PF21634"/>
    </source>
</evidence>
<dbReference type="CDD" id="cd18808">
    <property type="entry name" value="SF1_C_Upf1"/>
    <property type="match status" value="1"/>
</dbReference>
<dbReference type="InterPro" id="IPR026122">
    <property type="entry name" value="MOV-10/SDE3_DEXXQ/H-box"/>
</dbReference>
<dbReference type="GO" id="GO:0016787">
    <property type="term" value="F:hydrolase activity"/>
    <property type="evidence" value="ECO:0007669"/>
    <property type="project" value="UniProtKB-KW"/>
</dbReference>
<proteinExistence type="inferred from homology"/>
<dbReference type="Proteomes" id="UP001378592">
    <property type="component" value="Unassembled WGS sequence"/>
</dbReference>
<accession>A0AAN9ZA42</accession>
<comment type="similarity">
    <text evidence="2">Belongs to the DNA2/NAM7 helicase family. SDE3 subfamily.</text>
</comment>
<evidence type="ECO:0000256" key="6">
    <source>
        <dbReference type="ARBA" id="ARBA00022801"/>
    </source>
</evidence>
<dbReference type="InterPro" id="IPR041679">
    <property type="entry name" value="DNA2/NAM7-like_C"/>
</dbReference>
<evidence type="ECO:0000256" key="2">
    <source>
        <dbReference type="ARBA" id="ARBA00005601"/>
    </source>
</evidence>
<dbReference type="GO" id="GO:0032574">
    <property type="term" value="F:5'-3' RNA helicase activity"/>
    <property type="evidence" value="ECO:0007669"/>
    <property type="project" value="InterPro"/>
</dbReference>
<keyword evidence="5" id="KW-0547">Nucleotide-binding</keyword>
<dbReference type="InterPro" id="IPR049077">
    <property type="entry name" value="MOV-10_Ig-like"/>
</dbReference>
<evidence type="ECO:0000256" key="11">
    <source>
        <dbReference type="ARBA" id="ARBA00047984"/>
    </source>
</evidence>
<feature type="domain" description="DNA2/NAM7 helicase helicase" evidence="12">
    <location>
        <begin position="451"/>
        <end position="521"/>
    </location>
</feature>
<dbReference type="Pfam" id="PF13086">
    <property type="entry name" value="AAA_11"/>
    <property type="match status" value="2"/>
</dbReference>
<dbReference type="PANTHER" id="PTHR45418:SF1">
    <property type="entry name" value="CANCER_TESTIS ANTIGEN 55"/>
    <property type="match status" value="1"/>
</dbReference>
<evidence type="ECO:0000313" key="16">
    <source>
        <dbReference type="EMBL" id="KAK7868199.1"/>
    </source>
</evidence>
<keyword evidence="10" id="KW-0943">RNA-mediated gene silencing</keyword>
<evidence type="ECO:0000313" key="17">
    <source>
        <dbReference type="Proteomes" id="UP001378592"/>
    </source>
</evidence>
<dbReference type="AlphaFoldDB" id="A0AAN9ZA42"/>
<dbReference type="EMBL" id="JAZDUA010000098">
    <property type="protein sequence ID" value="KAK7868199.1"/>
    <property type="molecule type" value="Genomic_DNA"/>
</dbReference>
<dbReference type="InterPro" id="IPR047187">
    <property type="entry name" value="SF1_C_Upf1"/>
</dbReference>
<keyword evidence="8" id="KW-0067">ATP-binding</keyword>
<name>A0AAN9ZA42_9ORTH</name>
<dbReference type="Pfam" id="PF21633">
    <property type="entry name" value="MOV-10_Ig-like"/>
    <property type="match status" value="1"/>
</dbReference>